<name>A0A9K3PM10_9STRA</name>
<evidence type="ECO:0000256" key="6">
    <source>
        <dbReference type="ARBA" id="ARBA00023239"/>
    </source>
</evidence>
<feature type="domain" description="3-dehydroquinate synthase N-terminal" evidence="8">
    <location>
        <begin position="429"/>
        <end position="537"/>
    </location>
</feature>
<dbReference type="GO" id="GO:0016616">
    <property type="term" value="F:oxidoreductase activity, acting on the CH-OH group of donors, NAD or NADP as acceptor"/>
    <property type="evidence" value="ECO:0007669"/>
    <property type="project" value="UniProtKB-ARBA"/>
</dbReference>
<dbReference type="FunFam" id="3.40.50.1970:FF:000007">
    <property type="entry name" value="Pentafunctional AROM polypeptide"/>
    <property type="match status" value="1"/>
</dbReference>
<reference evidence="10" key="1">
    <citation type="journal article" date="2021" name="Sci. Rep.">
        <title>Diploid genomic architecture of Nitzschia inconspicua, an elite biomass production diatom.</title>
        <authorList>
            <person name="Oliver A."/>
            <person name="Podell S."/>
            <person name="Pinowska A."/>
            <person name="Traller J.C."/>
            <person name="Smith S.R."/>
            <person name="McClure R."/>
            <person name="Beliaev A."/>
            <person name="Bohutskyi P."/>
            <person name="Hill E.A."/>
            <person name="Rabines A."/>
            <person name="Zheng H."/>
            <person name="Allen L.Z."/>
            <person name="Kuo A."/>
            <person name="Grigoriev I.V."/>
            <person name="Allen A.E."/>
            <person name="Hazlebeck D."/>
            <person name="Allen E.E."/>
        </authorList>
    </citation>
    <scope>NUCLEOTIDE SEQUENCE</scope>
    <source>
        <strain evidence="10">Hildebrandi</strain>
    </source>
</reference>
<comment type="cofactor">
    <cofactor evidence="1">
        <name>Zn(2+)</name>
        <dbReference type="ChEBI" id="CHEBI:29105"/>
    </cofactor>
</comment>
<accession>A0A9K3PM10</accession>
<dbReference type="PANTHER" id="PTHR11732">
    <property type="entry name" value="ALDO/KETO REDUCTASE"/>
    <property type="match status" value="1"/>
</dbReference>
<keyword evidence="2" id="KW-0479">Metal-binding</keyword>
<feature type="domain" description="NADP-dependent oxidoreductase" evidence="7">
    <location>
        <begin position="25"/>
        <end position="304"/>
    </location>
</feature>
<dbReference type="PROSITE" id="PS00798">
    <property type="entry name" value="ALDOKETO_REDUCTASE_1"/>
    <property type="match status" value="1"/>
</dbReference>
<dbReference type="InterPro" id="IPR030960">
    <property type="entry name" value="DHQS/DOIS_N"/>
</dbReference>
<comment type="caution">
    <text evidence="10">The sequence shown here is derived from an EMBL/GenBank/DDBJ whole genome shotgun (WGS) entry which is preliminary data.</text>
</comment>
<dbReference type="GO" id="GO:0046872">
    <property type="term" value="F:metal ion binding"/>
    <property type="evidence" value="ECO:0007669"/>
    <property type="project" value="UniProtKB-KW"/>
</dbReference>
<dbReference type="InterPro" id="IPR018170">
    <property type="entry name" value="Aldo/ket_reductase_CS"/>
</dbReference>
<keyword evidence="5" id="KW-0560">Oxidoreductase</keyword>
<evidence type="ECO:0000256" key="1">
    <source>
        <dbReference type="ARBA" id="ARBA00001947"/>
    </source>
</evidence>
<dbReference type="EMBL" id="JAGRRH010000019">
    <property type="protein sequence ID" value="KAG7349934.1"/>
    <property type="molecule type" value="Genomic_DNA"/>
</dbReference>
<dbReference type="CDD" id="cd19071">
    <property type="entry name" value="AKR_AKR1-5-like"/>
    <property type="match status" value="1"/>
</dbReference>
<dbReference type="PROSITE" id="PS00063">
    <property type="entry name" value="ALDOKETO_REDUCTASE_3"/>
    <property type="match status" value="1"/>
</dbReference>
<dbReference type="Pfam" id="PF24621">
    <property type="entry name" value="DHQS_C"/>
    <property type="match status" value="1"/>
</dbReference>
<evidence type="ECO:0000259" key="8">
    <source>
        <dbReference type="Pfam" id="PF01761"/>
    </source>
</evidence>
<protein>
    <submittedName>
        <fullName evidence="10">Aldo-keto oxidoreductase</fullName>
    </submittedName>
</protein>
<evidence type="ECO:0000256" key="3">
    <source>
        <dbReference type="ARBA" id="ARBA00022741"/>
    </source>
</evidence>
<dbReference type="GO" id="GO:0016829">
    <property type="term" value="F:lyase activity"/>
    <property type="evidence" value="ECO:0007669"/>
    <property type="project" value="UniProtKB-KW"/>
</dbReference>
<gene>
    <name evidence="10" type="ORF">IV203_012531</name>
</gene>
<organism evidence="10 11">
    <name type="scientific">Nitzschia inconspicua</name>
    <dbReference type="NCBI Taxonomy" id="303405"/>
    <lineage>
        <taxon>Eukaryota</taxon>
        <taxon>Sar</taxon>
        <taxon>Stramenopiles</taxon>
        <taxon>Ochrophyta</taxon>
        <taxon>Bacillariophyta</taxon>
        <taxon>Bacillariophyceae</taxon>
        <taxon>Bacillariophycidae</taxon>
        <taxon>Bacillariales</taxon>
        <taxon>Bacillariaceae</taxon>
        <taxon>Nitzschia</taxon>
    </lineage>
</organism>
<evidence type="ECO:0000259" key="9">
    <source>
        <dbReference type="Pfam" id="PF24621"/>
    </source>
</evidence>
<dbReference type="GO" id="GO:0000166">
    <property type="term" value="F:nucleotide binding"/>
    <property type="evidence" value="ECO:0007669"/>
    <property type="project" value="UniProtKB-KW"/>
</dbReference>
<keyword evidence="4" id="KW-0862">Zinc</keyword>
<dbReference type="InterPro" id="IPR056179">
    <property type="entry name" value="DHQS_C"/>
</dbReference>
<sequence length="788" mass="87837">MCKPTTTVNSNTDFSSQKNKMIPSVGFGTFNSFKDNDKVYEAVKYAIKHGYRLIDCASLYGNEKEVGRAINESISEGVVTREELWICSKLWNTEHDPKDVEPACRRSLEAMGLDYFDIYMMHWPVHMSKQSKLVSDRDGGEFEIEIIHSGDRDRLAETYQAMEDLVEQGLVANLGVSNFSSRQLAELLQDCSIPPIANEIERHPLLQQPRLFDYCQEHGIRVIGYSPLGKIGYREDGSPDMLAQPTIQRIARETGKSPSQVVLAWAVQSGSCVIPKSLTPTRIESNFDIQNRFLTIEQMNDLYDLDQGHRYVRVPYYDFPDDAIDLSLTQPKATKGVVDEDNVYRNRFERPGKPLGSNIIIESGAIRKLKDRAREYVPEHCHEAKNYVIVDEIVDELYGDVVVQGFNDAGLETYKIVIPADAVDESGNPSAERHKTLGNFSKCADQILENGISKNSCIISLGGGVVNNLCGFLASSLYRGIALIHITTSMMGMTDAAIDFKQAVNHHLGKNLLGSYYPATNIVIDPEVLETLSKRHILNGISEALKHALAQSRDMTEAIVNPLRDNLHKALRDPAYLEMVCRECIDHKVPTLTNYKDSDFNEMVPQYGHALAHAIEHLSFHTPGVSPLLHGEAVAIGMAMTAEVALILGVCDQATVDDHYKYISQAGLPVFVPKNLSIDAIQYKLTYDKHYVKKPQMGLLQEIGHMHCQDNGSYAVEVENDVIKAALQAHMKRRDSCTNPSKDLYTLDACKAVGFRKHNRTNSPSSVADANGEWDPATASSFGEICNC</sequence>
<keyword evidence="11" id="KW-1185">Reference proteome</keyword>
<dbReference type="InterPro" id="IPR020471">
    <property type="entry name" value="AKR"/>
</dbReference>
<evidence type="ECO:0000259" key="7">
    <source>
        <dbReference type="Pfam" id="PF00248"/>
    </source>
</evidence>
<evidence type="ECO:0000313" key="10">
    <source>
        <dbReference type="EMBL" id="KAG7349934.1"/>
    </source>
</evidence>
<dbReference type="InterPro" id="IPR023210">
    <property type="entry name" value="NADP_OxRdtase_dom"/>
</dbReference>
<feature type="domain" description="3-dehydroquinate synthase C-terminal" evidence="9">
    <location>
        <begin position="540"/>
        <end position="690"/>
    </location>
</feature>
<keyword evidence="3" id="KW-0547">Nucleotide-binding</keyword>
<dbReference type="AlphaFoldDB" id="A0A9K3PM10"/>
<evidence type="ECO:0000256" key="4">
    <source>
        <dbReference type="ARBA" id="ARBA00022833"/>
    </source>
</evidence>
<dbReference type="OrthoDB" id="197068at2759"/>
<evidence type="ECO:0000313" key="11">
    <source>
        <dbReference type="Proteomes" id="UP000693970"/>
    </source>
</evidence>
<dbReference type="Pfam" id="PF00248">
    <property type="entry name" value="Aldo_ket_red"/>
    <property type="match status" value="1"/>
</dbReference>
<dbReference type="Pfam" id="PF01761">
    <property type="entry name" value="DHQ_synthase"/>
    <property type="match status" value="1"/>
</dbReference>
<dbReference type="FunFam" id="3.20.20.100:FF:000002">
    <property type="entry name" value="2,5-diketo-D-gluconic acid reductase A"/>
    <property type="match status" value="1"/>
</dbReference>
<evidence type="ECO:0000256" key="2">
    <source>
        <dbReference type="ARBA" id="ARBA00022723"/>
    </source>
</evidence>
<keyword evidence="6" id="KW-0456">Lyase</keyword>
<evidence type="ECO:0000256" key="5">
    <source>
        <dbReference type="ARBA" id="ARBA00023002"/>
    </source>
</evidence>
<proteinExistence type="predicted"/>
<reference evidence="10" key="2">
    <citation type="submission" date="2021-04" db="EMBL/GenBank/DDBJ databases">
        <authorList>
            <person name="Podell S."/>
        </authorList>
    </citation>
    <scope>NUCLEOTIDE SEQUENCE</scope>
    <source>
        <strain evidence="10">Hildebrandi</strain>
    </source>
</reference>
<dbReference type="CDD" id="cd08197">
    <property type="entry name" value="DOIS"/>
    <property type="match status" value="1"/>
</dbReference>
<dbReference type="Proteomes" id="UP000693970">
    <property type="component" value="Unassembled WGS sequence"/>
</dbReference>